<dbReference type="InterPro" id="IPR003995">
    <property type="entry name" value="RTX_toxin_determinant-A"/>
</dbReference>
<keyword evidence="5" id="KW-0732">Signal</keyword>
<evidence type="ECO:0000259" key="9">
    <source>
        <dbReference type="Pfam" id="PF17210"/>
    </source>
</evidence>
<dbReference type="EMBL" id="MRCE01000072">
    <property type="protein sequence ID" value="OKH30089.1"/>
    <property type="molecule type" value="Genomic_DNA"/>
</dbReference>
<dbReference type="RefSeq" id="WP_073597459.1">
    <property type="nucleotide sequence ID" value="NZ_MRCE01000072.1"/>
</dbReference>
<dbReference type="PRINTS" id="PR00313">
    <property type="entry name" value="CABNDNGRPT"/>
</dbReference>
<dbReference type="GO" id="GO:0005576">
    <property type="term" value="C:extracellular region"/>
    <property type="evidence" value="ECO:0007669"/>
    <property type="project" value="UniProtKB-SubCell"/>
</dbReference>
<dbReference type="InterPro" id="IPR050557">
    <property type="entry name" value="RTX_toxin/Mannuronan_C5-epim"/>
</dbReference>
<proteinExistence type="predicted"/>
<evidence type="ECO:0000256" key="6">
    <source>
        <dbReference type="ARBA" id="ARBA00022737"/>
    </source>
</evidence>
<dbReference type="InterPro" id="IPR018511">
    <property type="entry name" value="Hemolysin-typ_Ca-bd_CS"/>
</dbReference>
<feature type="domain" description="SD-repeat containing protein B" evidence="9">
    <location>
        <begin position="577"/>
        <end position="653"/>
    </location>
</feature>
<protein>
    <recommendedName>
        <fullName evidence="9">SD-repeat containing protein B domain-containing protein</fullName>
    </recommendedName>
</protein>
<dbReference type="STRING" id="454136.NIES2119_31590"/>
<name>A0A1U7I239_9CYAN</name>
<keyword evidence="8" id="KW-0472">Membrane</keyword>
<keyword evidence="7" id="KW-0843">Virulence</keyword>
<dbReference type="Gene3D" id="2.150.10.10">
    <property type="entry name" value="Serralysin-like metalloprotease, C-terminal"/>
    <property type="match status" value="4"/>
</dbReference>
<dbReference type="Pfam" id="PF17210">
    <property type="entry name" value="SdrD_B"/>
    <property type="match status" value="2"/>
</dbReference>
<dbReference type="InterPro" id="IPR038081">
    <property type="entry name" value="CalX-like_sf"/>
</dbReference>
<dbReference type="SUPFAM" id="SSF51120">
    <property type="entry name" value="beta-Roll"/>
    <property type="match status" value="2"/>
</dbReference>
<dbReference type="SUPFAM" id="SSF51126">
    <property type="entry name" value="Pectin lyase-like"/>
    <property type="match status" value="1"/>
</dbReference>
<dbReference type="NCBIfam" id="NF041518">
    <property type="entry name" value="choice_anch_Q"/>
    <property type="match status" value="1"/>
</dbReference>
<evidence type="ECO:0000256" key="3">
    <source>
        <dbReference type="ARBA" id="ARBA00022525"/>
    </source>
</evidence>
<evidence type="ECO:0000313" key="11">
    <source>
        <dbReference type="Proteomes" id="UP000185860"/>
    </source>
</evidence>
<evidence type="ECO:0000313" key="10">
    <source>
        <dbReference type="EMBL" id="OKH30089.1"/>
    </source>
</evidence>
<evidence type="ECO:0000256" key="4">
    <source>
        <dbReference type="ARBA" id="ARBA00022656"/>
    </source>
</evidence>
<organism evidence="10 11">
    <name type="scientific">[Phormidium ambiguum] IAM M-71</name>
    <dbReference type="NCBI Taxonomy" id="454136"/>
    <lineage>
        <taxon>Bacteria</taxon>
        <taxon>Bacillati</taxon>
        <taxon>Cyanobacteriota</taxon>
        <taxon>Cyanophyceae</taxon>
        <taxon>Oscillatoriophycideae</taxon>
        <taxon>Aerosakkonematales</taxon>
        <taxon>Aerosakkonemataceae</taxon>
        <taxon>Floridanema</taxon>
    </lineage>
</organism>
<evidence type="ECO:0000256" key="2">
    <source>
        <dbReference type="ARBA" id="ARBA00004613"/>
    </source>
</evidence>
<dbReference type="InterPro" id="IPR001343">
    <property type="entry name" value="Hemolysn_Ca-bd"/>
</dbReference>
<dbReference type="PRINTS" id="PR01488">
    <property type="entry name" value="RTXTOXINA"/>
</dbReference>
<dbReference type="Gene3D" id="2.60.40.10">
    <property type="entry name" value="Immunoglobulins"/>
    <property type="match status" value="2"/>
</dbReference>
<keyword evidence="6" id="KW-0677">Repeat</keyword>
<dbReference type="InterPro" id="IPR011049">
    <property type="entry name" value="Serralysin-like_metalloprot_C"/>
</dbReference>
<dbReference type="InterPro" id="IPR059226">
    <property type="entry name" value="Choice_anch_Q_dom"/>
</dbReference>
<dbReference type="SUPFAM" id="SSF141072">
    <property type="entry name" value="CalX-like"/>
    <property type="match status" value="1"/>
</dbReference>
<dbReference type="PANTHER" id="PTHR38340">
    <property type="entry name" value="S-LAYER PROTEIN"/>
    <property type="match status" value="1"/>
</dbReference>
<dbReference type="SUPFAM" id="SSF117074">
    <property type="entry name" value="Hypothetical protein PA1324"/>
    <property type="match status" value="2"/>
</dbReference>
<dbReference type="PROSITE" id="PS00330">
    <property type="entry name" value="HEMOLYSIN_CALCIUM"/>
    <property type="match status" value="2"/>
</dbReference>
<dbReference type="InterPro" id="IPR013783">
    <property type="entry name" value="Ig-like_fold"/>
</dbReference>
<accession>A0A1U7I239</accession>
<comment type="subcellular location">
    <subcellularLocation>
        <location evidence="1">Membrane</location>
    </subcellularLocation>
    <subcellularLocation>
        <location evidence="2">Secreted</location>
    </subcellularLocation>
</comment>
<dbReference type="AlphaFoldDB" id="A0A1U7I239"/>
<sequence length="1073" mass="112943">MSNATEANSQNSVVSIDSANVSITAINANAVEDGMSGIFRIQRTNTIGNLTVNLTIDDNSLATVDDYTLAIDNNPVIVNNNTFNITIADGESFVDLNLNAIAEFDSFAEGDEPLKLNLSPDTEYQIDNTNNTATVTINANGFLVNNTEDSTSEYQQGSLRQAILNANNIAGENTIIFDTDGLFATAQTITLDGDELSISDSISIQGTDANKLTLSGDNASRVFSLIGEGITATFAGLTITNGTGEDLGGGIFVGEDNILNLINSSVTNNTAFIGGGIGNSGILNIINSTFSGNTAFFGSAIDNTGTLKVINSTISGNTAEFAGGGIYNNSGTATLINVTVANNFANNLGAGIFNAENSTFNLANTIVANNNGTNTDLDGNFTDFGNNLIGKSEGNNGFDKSIVGTSEKPIDPKLAPLANNGGTTLTHALFIDSPAINQGNNTVVPAGINTDQLNSQRIIGNNVDIGAVEFVGYTISGKFFDDSNNNGAFDFNENGLPNWEIYLDENNNNILDSSELFTTTDGDGNYSFFVTPGIYNLRKIQQTGWQQTNPNYNPINIANTDVKNINFGNFKLGEISGKIFNDANQNTIFDEAETGIKNWQVFLDTNDNGLLDENEKFTTTDENGDYIFTGLIAGSYKVRKVPLNEWQQTTNNPENINIISGSNITDVNFGSFNNDSFPNPTSPIDPTNPTPQVILEIDCFCDRITTPDVNNLPNVSVEINSTDSIQFGDEENNLLIATNNNNALFGFNGEDTLLGGIGADNLIGGTGNDLIFGGDGRDWIGGNEGEDIINGNEGNDLINGNQGNDTVYGGQGNDFVRGGQDNDLLLGDIGNDTLAGDRGNDSIFGGGSNASGNSDNDLMFGGSGDDLLHGNTGNDTIFGEEGNDTVHAGQDDDIVCGGVGEDLLYGDFGNDSLCGDDDNDTIFGGNGGETSASDDDYICGGDGNDLVFGNQGADWINGETGNDTLYGGQGNDTLIGGDGNDLLTGDLGNDILIGGNGSDRFLLAVGQGSDVITDFQDGVDFLVLSDDLTFQQLSIVQSESNTLIRLTSNNELLATLNGISANLITEQDFVLLA</sequence>
<dbReference type="GO" id="GO:0005509">
    <property type="term" value="F:calcium ion binding"/>
    <property type="evidence" value="ECO:0007669"/>
    <property type="project" value="InterPro"/>
</dbReference>
<feature type="domain" description="SD-repeat containing protein B" evidence="9">
    <location>
        <begin position="479"/>
        <end position="562"/>
    </location>
</feature>
<reference evidence="10 11" key="1">
    <citation type="submission" date="2016-11" db="EMBL/GenBank/DDBJ databases">
        <title>Draft Genome Sequences of Nine Cyanobacterial Strains from Diverse Habitats.</title>
        <authorList>
            <person name="Zhu T."/>
            <person name="Hou S."/>
            <person name="Lu X."/>
            <person name="Hess W.R."/>
        </authorList>
    </citation>
    <scope>NUCLEOTIDE SEQUENCE [LARGE SCALE GENOMIC DNA]</scope>
    <source>
        <strain evidence="10 11">IAM M-71</strain>
    </source>
</reference>
<dbReference type="InterPro" id="IPR006626">
    <property type="entry name" value="PbH1"/>
</dbReference>
<dbReference type="GO" id="GO:0090729">
    <property type="term" value="F:toxin activity"/>
    <property type="evidence" value="ECO:0007669"/>
    <property type="project" value="UniProtKB-KW"/>
</dbReference>
<dbReference type="InterPro" id="IPR033764">
    <property type="entry name" value="Sdr_B"/>
</dbReference>
<dbReference type="PANTHER" id="PTHR38340:SF1">
    <property type="entry name" value="S-LAYER PROTEIN"/>
    <property type="match status" value="1"/>
</dbReference>
<dbReference type="InterPro" id="IPR011050">
    <property type="entry name" value="Pectin_lyase_fold/virulence"/>
</dbReference>
<dbReference type="Proteomes" id="UP000185860">
    <property type="component" value="Unassembled WGS sequence"/>
</dbReference>
<dbReference type="SMART" id="SM00710">
    <property type="entry name" value="PbH1"/>
    <property type="match status" value="4"/>
</dbReference>
<evidence type="ECO:0000256" key="5">
    <source>
        <dbReference type="ARBA" id="ARBA00022729"/>
    </source>
</evidence>
<gene>
    <name evidence="10" type="ORF">NIES2119_31590</name>
</gene>
<keyword evidence="4" id="KW-0800">Toxin</keyword>
<dbReference type="GO" id="GO:0016020">
    <property type="term" value="C:membrane"/>
    <property type="evidence" value="ECO:0007669"/>
    <property type="project" value="UniProtKB-SubCell"/>
</dbReference>
<evidence type="ECO:0000256" key="1">
    <source>
        <dbReference type="ARBA" id="ARBA00004370"/>
    </source>
</evidence>
<dbReference type="Pfam" id="PF00353">
    <property type="entry name" value="HemolysinCabind"/>
    <property type="match status" value="6"/>
</dbReference>
<keyword evidence="3" id="KW-0964">Secreted</keyword>
<evidence type="ECO:0000256" key="8">
    <source>
        <dbReference type="ARBA" id="ARBA00023136"/>
    </source>
</evidence>
<comment type="caution">
    <text evidence="10">The sequence shown here is derived from an EMBL/GenBank/DDBJ whole genome shotgun (WGS) entry which is preliminary data.</text>
</comment>
<dbReference type="OrthoDB" id="6074739at2"/>
<evidence type="ECO:0000256" key="7">
    <source>
        <dbReference type="ARBA" id="ARBA00023026"/>
    </source>
</evidence>